<dbReference type="Pfam" id="PF18111">
    <property type="entry name" value="RPGR1_C"/>
    <property type="match status" value="1"/>
</dbReference>
<dbReference type="InterPro" id="IPR031139">
    <property type="entry name" value="RPGRIP1_fam"/>
</dbReference>
<evidence type="ECO:0000313" key="5">
    <source>
        <dbReference type="Proteomes" id="UP000005205"/>
    </source>
</evidence>
<dbReference type="AlphaFoldDB" id="A0A158NC61"/>
<evidence type="ECO:0000313" key="4">
    <source>
        <dbReference type="EnsemblMetazoa" id="XP_012055119.1"/>
    </source>
</evidence>
<name>A0A158NC61_ATTCE</name>
<feature type="coiled-coil region" evidence="1">
    <location>
        <begin position="286"/>
        <end position="323"/>
    </location>
</feature>
<dbReference type="Proteomes" id="UP000005205">
    <property type="component" value="Unassembled WGS sequence"/>
</dbReference>
<proteinExistence type="predicted"/>
<dbReference type="eggNOG" id="ENOG502RDWX">
    <property type="taxonomic scope" value="Eukaryota"/>
</dbReference>
<dbReference type="OrthoDB" id="2133912at2759"/>
<dbReference type="PANTHER" id="PTHR14240">
    <property type="entry name" value="RETINITIS PIGMENTOSA GTPASE REGULATOR-INTERACTING PROTEIN"/>
    <property type="match status" value="1"/>
</dbReference>
<organism evidence="4 5">
    <name type="scientific">Atta cephalotes</name>
    <name type="common">Leafcutter ant</name>
    <dbReference type="NCBI Taxonomy" id="12957"/>
    <lineage>
        <taxon>Eukaryota</taxon>
        <taxon>Metazoa</taxon>
        <taxon>Ecdysozoa</taxon>
        <taxon>Arthropoda</taxon>
        <taxon>Hexapoda</taxon>
        <taxon>Insecta</taxon>
        <taxon>Pterygota</taxon>
        <taxon>Neoptera</taxon>
        <taxon>Endopterygota</taxon>
        <taxon>Hymenoptera</taxon>
        <taxon>Apocrita</taxon>
        <taxon>Aculeata</taxon>
        <taxon>Formicoidea</taxon>
        <taxon>Formicidae</taxon>
        <taxon>Myrmicinae</taxon>
        <taxon>Atta</taxon>
    </lineage>
</organism>
<keyword evidence="1" id="KW-0175">Coiled coil</keyword>
<dbReference type="PANTHER" id="PTHR14240:SF5">
    <property type="entry name" value="RPGRIP1 C-TERMINAL DOMAIN-CONTAINING PROTEIN"/>
    <property type="match status" value="1"/>
</dbReference>
<keyword evidence="5" id="KW-1185">Reference proteome</keyword>
<dbReference type="STRING" id="12957.A0A158NC61"/>
<feature type="domain" description="RPGRIP1 C-terminal" evidence="3">
    <location>
        <begin position="760"/>
        <end position="920"/>
    </location>
</feature>
<reference evidence="4" key="2">
    <citation type="submission" date="2016-04" db="UniProtKB">
        <authorList>
            <consortium name="EnsemblMetazoa"/>
        </authorList>
    </citation>
    <scope>IDENTIFICATION</scope>
</reference>
<dbReference type="EMBL" id="ADTU01011666">
    <property type="status" value="NOT_ANNOTATED_CDS"/>
    <property type="molecule type" value="Genomic_DNA"/>
</dbReference>
<feature type="region of interest" description="Disordered" evidence="2">
    <location>
        <begin position="121"/>
        <end position="141"/>
    </location>
</feature>
<evidence type="ECO:0000256" key="1">
    <source>
        <dbReference type="SAM" id="Coils"/>
    </source>
</evidence>
<dbReference type="InterPro" id="IPR035892">
    <property type="entry name" value="C2_domain_sf"/>
</dbReference>
<dbReference type="InterPro" id="IPR041091">
    <property type="entry name" value="RPGRIP1_C"/>
</dbReference>
<sequence>MADDPNRDILPVKEGSCVDTVISAIDPRERYLVCKLDRYQLEDKYLRLLDEMSNLKKLSNCQEDKIKRLGTKLIRLAGSPRLCGLTLDIVNDRNRMAALELENTKLKEKIAVMRNQLLSHTMSGRSSSRSRNRVRPSSSGIVTCRSENNRVRTPCCQCIVGAGDDDGMRNYFVKIEKLEAQKKDMTSRIIELEKELAYLTNNRKEKVAEHVEYIRVWRQMKQLNDKLMATQEKNTALTTEINDLKTTLQLMTKNNQEIAAVLSSERTRIAEIDDQMLKAKNSQFTLRERDEQIRDLMNEIKILQQHNNELIMLMSKYEQFELENIELKKRLCDDAQEQQILKTAFNNEQVNIIATNERLLTKFQELQTNIDVLTVQLASLHTQDKKQDFTITVPSDVEQCKKCCEMYDKIMQLEKTVGNTREDWQSADKSVQTIVLSITSAREQDTMIISNNEDKILSQSLLNEWKTNQEANGTNVISREKILKLLDQAQINTPLGASRITPKKECTGKCILDVAQKHSEEISCQRDILSAMQENLQKRFAYLENSNITLDQILLILFDVMQEFLFTNVDGKSCLDHQVSAIEDQLIDVNNNLPTKTIRDINQHDFNTEATKDFESDRCTSCSLKSTAFYSKKCNFACKKKSASILASSSMKDIFDAISSPLAYRKSYRDISKDFCPEKMVKIKRLKSPRYTKCNLTCHLRKVKDPLSLQEKRKLPCTIECLNDSIMLPMCPMDPLLITDRQGLIEIHISRLQLSTSRNEKDAIIIEIVSMQFFDDSCVMQDDQIHLLYVEYSFLEKRGEDMETISMKKPKTSAQEMVFNYKKKFWINEITHPVQRQNLRAMLAEDISPNINFTVISEPLPEEREVKDCEEVGYATFDIKQYALGDERKYILLPIKDNQNREIGTLKISVSSMNAIQQCLPKLR</sequence>
<accession>A0A158NC61</accession>
<evidence type="ECO:0000256" key="2">
    <source>
        <dbReference type="SAM" id="MobiDB-lite"/>
    </source>
</evidence>
<feature type="coiled-coil region" evidence="1">
    <location>
        <begin position="89"/>
        <end position="116"/>
    </location>
</feature>
<dbReference type="InParanoid" id="A0A158NC61"/>
<dbReference type="KEGG" id="acep:105618188"/>
<dbReference type="Gene3D" id="2.60.40.150">
    <property type="entry name" value="C2 domain"/>
    <property type="match status" value="1"/>
</dbReference>
<reference evidence="5" key="1">
    <citation type="journal article" date="2011" name="PLoS Genet.">
        <title>The genome sequence of the leaf-cutter ant Atta cephalotes reveals insights into its obligate symbiotic lifestyle.</title>
        <authorList>
            <person name="Suen G."/>
            <person name="Teiling C."/>
            <person name="Li L."/>
            <person name="Holt C."/>
            <person name="Abouheif E."/>
            <person name="Bornberg-Bauer E."/>
            <person name="Bouffard P."/>
            <person name="Caldera E.J."/>
            <person name="Cash E."/>
            <person name="Cavanaugh A."/>
            <person name="Denas O."/>
            <person name="Elhaik E."/>
            <person name="Fave M.J."/>
            <person name="Gadau J."/>
            <person name="Gibson J.D."/>
            <person name="Graur D."/>
            <person name="Grubbs K.J."/>
            <person name="Hagen D.E."/>
            <person name="Harkins T.T."/>
            <person name="Helmkampf M."/>
            <person name="Hu H."/>
            <person name="Johnson B.R."/>
            <person name="Kim J."/>
            <person name="Marsh S.E."/>
            <person name="Moeller J.A."/>
            <person name="Munoz-Torres M.C."/>
            <person name="Murphy M.C."/>
            <person name="Naughton M.C."/>
            <person name="Nigam S."/>
            <person name="Overson R."/>
            <person name="Rajakumar R."/>
            <person name="Reese J.T."/>
            <person name="Scott J.J."/>
            <person name="Smith C.R."/>
            <person name="Tao S."/>
            <person name="Tsutsui N.D."/>
            <person name="Viljakainen L."/>
            <person name="Wissler L."/>
            <person name="Yandell M.D."/>
            <person name="Zimmer F."/>
            <person name="Taylor J."/>
            <person name="Slater S.C."/>
            <person name="Clifton S.W."/>
            <person name="Warren W.C."/>
            <person name="Elsik C.G."/>
            <person name="Smith C.D."/>
            <person name="Weinstock G.M."/>
            <person name="Gerardo N.M."/>
            <person name="Currie C.R."/>
        </authorList>
    </citation>
    <scope>NUCLEOTIDE SEQUENCE [LARGE SCALE GENOMIC DNA]</scope>
</reference>
<dbReference type="EMBL" id="ADTU01011665">
    <property type="status" value="NOT_ANNOTATED_CDS"/>
    <property type="molecule type" value="Genomic_DNA"/>
</dbReference>
<protein>
    <recommendedName>
        <fullName evidence="3">RPGRIP1 C-terminal domain-containing protein</fullName>
    </recommendedName>
</protein>
<gene>
    <name evidence="4" type="primary">105618188</name>
</gene>
<feature type="coiled-coil region" evidence="1">
    <location>
        <begin position="168"/>
        <end position="247"/>
    </location>
</feature>
<evidence type="ECO:0000259" key="3">
    <source>
        <dbReference type="Pfam" id="PF18111"/>
    </source>
</evidence>
<dbReference type="EnsemblMetazoa" id="XM_012199729.1">
    <property type="protein sequence ID" value="XP_012055119.1"/>
    <property type="gene ID" value="LOC105618188"/>
</dbReference>